<evidence type="ECO:0000313" key="3">
    <source>
        <dbReference type="Proteomes" id="UP000015520"/>
    </source>
</evidence>
<proteinExistence type="predicted"/>
<gene>
    <name evidence="2" type="ORF">M947_00555</name>
</gene>
<dbReference type="Proteomes" id="UP000015520">
    <property type="component" value="Unassembled WGS sequence"/>
</dbReference>
<sequence length="62" mass="6668">MEVSSNMSPTTTAPTESGKDPMKKALEVQEQQVLKVLDSANELSKEMNAQKTGMGKNLNITG</sequence>
<accession>T0KTJ4</accession>
<comment type="caution">
    <text evidence="2">The sequence shown here is derived from an EMBL/GenBank/DDBJ whole genome shotgun (WGS) entry which is preliminary data.</text>
</comment>
<dbReference type="PATRIC" id="fig|1172190.3.peg.107"/>
<organism evidence="2 3">
    <name type="scientific">Sulfurimonas hongkongensis</name>
    <dbReference type="NCBI Taxonomy" id="1172190"/>
    <lineage>
        <taxon>Bacteria</taxon>
        <taxon>Pseudomonadati</taxon>
        <taxon>Campylobacterota</taxon>
        <taxon>Epsilonproteobacteria</taxon>
        <taxon>Campylobacterales</taxon>
        <taxon>Sulfurimonadaceae</taxon>
        <taxon>Sulfurimonas</taxon>
    </lineage>
</organism>
<dbReference type="RefSeq" id="WP_021286396.1">
    <property type="nucleotide sequence ID" value="NZ_AUPZ01000002.1"/>
</dbReference>
<feature type="region of interest" description="Disordered" evidence="1">
    <location>
        <begin position="1"/>
        <end position="24"/>
    </location>
</feature>
<name>T0KTJ4_9BACT</name>
<protein>
    <recommendedName>
        <fullName evidence="4">Motility protein</fullName>
    </recommendedName>
</protein>
<dbReference type="EMBL" id="AUPZ01000002">
    <property type="protein sequence ID" value="EQB40319.1"/>
    <property type="molecule type" value="Genomic_DNA"/>
</dbReference>
<dbReference type="AlphaFoldDB" id="T0KTJ4"/>
<keyword evidence="3" id="KW-1185">Reference proteome</keyword>
<evidence type="ECO:0000313" key="2">
    <source>
        <dbReference type="EMBL" id="EQB40319.1"/>
    </source>
</evidence>
<evidence type="ECO:0008006" key="4">
    <source>
        <dbReference type="Google" id="ProtNLM"/>
    </source>
</evidence>
<dbReference type="STRING" id="1172190.M947_00555"/>
<dbReference type="OrthoDB" id="5334997at2"/>
<feature type="compositionally biased region" description="Polar residues" evidence="1">
    <location>
        <begin position="1"/>
        <end position="15"/>
    </location>
</feature>
<evidence type="ECO:0000256" key="1">
    <source>
        <dbReference type="SAM" id="MobiDB-lite"/>
    </source>
</evidence>
<reference evidence="2 3" key="1">
    <citation type="submission" date="2013-07" db="EMBL/GenBank/DDBJ databases">
        <title>Sulfurimonas hongkongensis AST-10 Genome Sequencing.</title>
        <authorList>
            <person name="Cai L."/>
            <person name="Zhang T."/>
        </authorList>
    </citation>
    <scope>NUCLEOTIDE SEQUENCE [LARGE SCALE GENOMIC DNA]</scope>
    <source>
        <strain evidence="2 3">AST-10</strain>
    </source>
</reference>